<dbReference type="Proteomes" id="UP001363460">
    <property type="component" value="Chromosome"/>
</dbReference>
<evidence type="ECO:0000313" key="2">
    <source>
        <dbReference type="EMBL" id="WWT55875.1"/>
    </source>
</evidence>
<organism evidence="2 3">
    <name type="scientific">Brevundimonas olei</name>
    <dbReference type="NCBI Taxonomy" id="657642"/>
    <lineage>
        <taxon>Bacteria</taxon>
        <taxon>Pseudomonadati</taxon>
        <taxon>Pseudomonadota</taxon>
        <taxon>Alphaproteobacteria</taxon>
        <taxon>Caulobacterales</taxon>
        <taxon>Caulobacteraceae</taxon>
        <taxon>Brevundimonas</taxon>
    </lineage>
</organism>
<dbReference type="EMBL" id="CP146369">
    <property type="protein sequence ID" value="WWT55875.1"/>
    <property type="molecule type" value="Genomic_DNA"/>
</dbReference>
<feature type="signal peptide" evidence="1">
    <location>
        <begin position="1"/>
        <end position="19"/>
    </location>
</feature>
<keyword evidence="1" id="KW-0732">Signal</keyword>
<gene>
    <name evidence="2" type="ORF">V8J38_05380</name>
</gene>
<feature type="chain" id="PRO_5046685153" description="Lipoprotein" evidence="1">
    <location>
        <begin position="20"/>
        <end position="220"/>
    </location>
</feature>
<evidence type="ECO:0000313" key="3">
    <source>
        <dbReference type="Proteomes" id="UP001363460"/>
    </source>
</evidence>
<dbReference type="RefSeq" id="WP_338578191.1">
    <property type="nucleotide sequence ID" value="NZ_CP146369.1"/>
</dbReference>
<dbReference type="PROSITE" id="PS51257">
    <property type="entry name" value="PROKAR_LIPOPROTEIN"/>
    <property type="match status" value="1"/>
</dbReference>
<name>A0ABZ2IE60_9CAUL</name>
<keyword evidence="3" id="KW-1185">Reference proteome</keyword>
<reference evidence="2 3" key="1">
    <citation type="submission" date="2024-02" db="EMBL/GenBank/DDBJ databases">
        <title>Distribution and functional of Brevundimonas-related endobacteria within Verticillium dahliae.</title>
        <authorList>
            <person name="Zeng H."/>
        </authorList>
    </citation>
    <scope>NUCLEOTIDE SEQUENCE [LARGE SCALE GENOMIC DNA]</scope>
    <source>
        <strain evidence="2 3">TRM 44200</strain>
    </source>
</reference>
<sequence length="220" mass="22338">MFRPAAIALSLASVAVLTAACSNAEAPAKAEAAASAASRVALPPECENHPLLAAMPAARTIAGKPLTEIECQAFSVSMTYGEPGTSAEILLIDSKAPVPEESGPLSGLLAGAQETAFKSVVAGVEMTKGVREMALSSPPALASIGGEDYLAVVMDSPTGETVVIGVEPKDSGGRVGSLMSALKGRYGLTIHIEQDELSGAAAARTAYQPYLSAMRLNALP</sequence>
<evidence type="ECO:0000256" key="1">
    <source>
        <dbReference type="SAM" id="SignalP"/>
    </source>
</evidence>
<accession>A0ABZ2IE60</accession>
<proteinExistence type="predicted"/>
<protein>
    <recommendedName>
        <fullName evidence="4">Lipoprotein</fullName>
    </recommendedName>
</protein>
<evidence type="ECO:0008006" key="4">
    <source>
        <dbReference type="Google" id="ProtNLM"/>
    </source>
</evidence>